<keyword evidence="4" id="KW-1185">Reference proteome</keyword>
<feature type="region of interest" description="Disordered" evidence="1">
    <location>
        <begin position="1"/>
        <end position="23"/>
    </location>
</feature>
<reference evidence="3 4" key="1">
    <citation type="submission" date="2015-09" db="EMBL/GenBank/DDBJ databases">
        <title>Draft genome of the parasitic nematode Teladorsagia circumcincta isolate WARC Sus (inbred).</title>
        <authorList>
            <person name="Mitreva M."/>
        </authorList>
    </citation>
    <scope>NUCLEOTIDE SEQUENCE [LARGE SCALE GENOMIC DNA]</scope>
    <source>
        <strain evidence="3 4">S</strain>
    </source>
</reference>
<dbReference type="Proteomes" id="UP000230423">
    <property type="component" value="Unassembled WGS sequence"/>
</dbReference>
<dbReference type="OrthoDB" id="5848162at2759"/>
<evidence type="ECO:0000313" key="3">
    <source>
        <dbReference type="EMBL" id="PIO56425.1"/>
    </source>
</evidence>
<proteinExistence type="predicted"/>
<sequence length="72" mass="8063">MSTDLPSSLQAQPESGEDTPVDPDKTAYGVLICVSGAACILLLYMALFGRRMRRTAIRWHVINCSWWSILHL</sequence>
<feature type="transmembrane region" description="Helical" evidence="2">
    <location>
        <begin position="27"/>
        <end position="48"/>
    </location>
</feature>
<evidence type="ECO:0000313" key="4">
    <source>
        <dbReference type="Proteomes" id="UP000230423"/>
    </source>
</evidence>
<accession>A0A2G9TEP9</accession>
<feature type="non-terminal residue" evidence="3">
    <location>
        <position position="72"/>
    </location>
</feature>
<keyword evidence="2" id="KW-1133">Transmembrane helix</keyword>
<evidence type="ECO:0000256" key="2">
    <source>
        <dbReference type="SAM" id="Phobius"/>
    </source>
</evidence>
<dbReference type="AlphaFoldDB" id="A0A2G9TEP9"/>
<keyword evidence="2" id="KW-0812">Transmembrane</keyword>
<feature type="compositionally biased region" description="Polar residues" evidence="1">
    <location>
        <begin position="1"/>
        <end position="13"/>
    </location>
</feature>
<gene>
    <name evidence="3" type="ORF">TELCIR_22176</name>
</gene>
<keyword evidence="2" id="KW-0472">Membrane</keyword>
<protein>
    <submittedName>
        <fullName evidence="3">Uncharacterized protein</fullName>
    </submittedName>
</protein>
<evidence type="ECO:0000256" key="1">
    <source>
        <dbReference type="SAM" id="MobiDB-lite"/>
    </source>
</evidence>
<name>A0A2G9TEP9_TELCI</name>
<dbReference type="EMBL" id="KZ376938">
    <property type="protein sequence ID" value="PIO56425.1"/>
    <property type="molecule type" value="Genomic_DNA"/>
</dbReference>
<organism evidence="3 4">
    <name type="scientific">Teladorsagia circumcincta</name>
    <name type="common">Brown stomach worm</name>
    <name type="synonym">Ostertagia circumcincta</name>
    <dbReference type="NCBI Taxonomy" id="45464"/>
    <lineage>
        <taxon>Eukaryota</taxon>
        <taxon>Metazoa</taxon>
        <taxon>Ecdysozoa</taxon>
        <taxon>Nematoda</taxon>
        <taxon>Chromadorea</taxon>
        <taxon>Rhabditida</taxon>
        <taxon>Rhabditina</taxon>
        <taxon>Rhabditomorpha</taxon>
        <taxon>Strongyloidea</taxon>
        <taxon>Trichostrongylidae</taxon>
        <taxon>Teladorsagia</taxon>
    </lineage>
</organism>